<dbReference type="CDD" id="cd16527">
    <property type="entry name" value="RING-HC_PEX10"/>
    <property type="match status" value="1"/>
</dbReference>
<evidence type="ECO:0000313" key="22">
    <source>
        <dbReference type="EMBL" id="CAD7272451.1"/>
    </source>
</evidence>
<evidence type="ECO:0000256" key="5">
    <source>
        <dbReference type="ARBA" id="ARBA00012483"/>
    </source>
</evidence>
<reference evidence="22" key="1">
    <citation type="submission" date="2020-11" db="EMBL/GenBank/DDBJ databases">
        <authorList>
            <person name="Tran Van P."/>
        </authorList>
    </citation>
    <scope>NUCLEOTIDE SEQUENCE</scope>
</reference>
<dbReference type="InterPro" id="IPR002347">
    <property type="entry name" value="SDR_fam"/>
</dbReference>
<dbReference type="Proteomes" id="UP000678499">
    <property type="component" value="Unassembled WGS sequence"/>
</dbReference>
<keyword evidence="7" id="KW-0962">Peroxisome biogenesis</keyword>
<dbReference type="AlphaFoldDB" id="A0A7R9G8Z7"/>
<keyword evidence="8" id="KW-0808">Transferase</keyword>
<feature type="region of interest" description="Disordered" evidence="19">
    <location>
        <begin position="477"/>
        <end position="514"/>
    </location>
</feature>
<dbReference type="GO" id="GO:0061630">
    <property type="term" value="F:ubiquitin protein ligase activity"/>
    <property type="evidence" value="ECO:0007669"/>
    <property type="project" value="UniProtKB-EC"/>
</dbReference>
<evidence type="ECO:0000256" key="10">
    <source>
        <dbReference type="ARBA" id="ARBA00022723"/>
    </source>
</evidence>
<dbReference type="SUPFAM" id="SSF57850">
    <property type="entry name" value="RING/U-box"/>
    <property type="match status" value="1"/>
</dbReference>
<dbReference type="PROSITE" id="PS50089">
    <property type="entry name" value="ZF_RING_2"/>
    <property type="match status" value="1"/>
</dbReference>
<evidence type="ECO:0000256" key="14">
    <source>
        <dbReference type="ARBA" id="ARBA00022927"/>
    </source>
</evidence>
<evidence type="ECO:0000256" key="2">
    <source>
        <dbReference type="ARBA" id="ARBA00004585"/>
    </source>
</evidence>
<keyword evidence="23" id="KW-1185">Reference proteome</keyword>
<dbReference type="InterPro" id="IPR025654">
    <property type="entry name" value="PEX2/10"/>
</dbReference>
<dbReference type="InterPro" id="IPR013087">
    <property type="entry name" value="Znf_C2H2_type"/>
</dbReference>
<gene>
    <name evidence="22" type="ORF">NMOB1V02_LOCUS381</name>
</gene>
<evidence type="ECO:0000256" key="3">
    <source>
        <dbReference type="ARBA" id="ARBA00004906"/>
    </source>
</evidence>
<dbReference type="OrthoDB" id="6270329at2759"/>
<feature type="domain" description="RING-type" evidence="20">
    <location>
        <begin position="384"/>
        <end position="422"/>
    </location>
</feature>
<evidence type="ECO:0000256" key="17">
    <source>
        <dbReference type="ARBA" id="ARBA00023140"/>
    </source>
</evidence>
<evidence type="ECO:0000256" key="19">
    <source>
        <dbReference type="SAM" id="MobiDB-lite"/>
    </source>
</evidence>
<evidence type="ECO:0000313" key="23">
    <source>
        <dbReference type="Proteomes" id="UP000678499"/>
    </source>
</evidence>
<dbReference type="EMBL" id="OA882069">
    <property type="protein sequence ID" value="CAD7272451.1"/>
    <property type="molecule type" value="Genomic_DNA"/>
</dbReference>
<dbReference type="GO" id="GO:0005778">
    <property type="term" value="C:peroxisomal membrane"/>
    <property type="evidence" value="ECO:0007669"/>
    <property type="project" value="UniProtKB-SubCell"/>
</dbReference>
<keyword evidence="17" id="KW-0576">Peroxisome</keyword>
<dbReference type="PANTHER" id="PTHR23350">
    <property type="entry name" value="PEROXISOME ASSEMBLY PROTEIN 10"/>
    <property type="match status" value="1"/>
</dbReference>
<dbReference type="EC" id="2.3.2.27" evidence="5"/>
<feature type="domain" description="C2H2-type" evidence="21">
    <location>
        <begin position="803"/>
        <end position="831"/>
    </location>
</feature>
<evidence type="ECO:0000256" key="1">
    <source>
        <dbReference type="ARBA" id="ARBA00000900"/>
    </source>
</evidence>
<dbReference type="InterPro" id="IPR036291">
    <property type="entry name" value="NAD(P)-bd_dom_sf"/>
</dbReference>
<keyword evidence="15" id="KW-1133">Transmembrane helix</keyword>
<evidence type="ECO:0000256" key="4">
    <source>
        <dbReference type="ARBA" id="ARBA00008704"/>
    </source>
</evidence>
<evidence type="ECO:0000256" key="11">
    <source>
        <dbReference type="ARBA" id="ARBA00022771"/>
    </source>
</evidence>
<dbReference type="PANTHER" id="PTHR23350:SF0">
    <property type="entry name" value="PEROXISOME BIOGENESIS FACTOR 10"/>
    <property type="match status" value="1"/>
</dbReference>
<dbReference type="GO" id="GO:0008270">
    <property type="term" value="F:zinc ion binding"/>
    <property type="evidence" value="ECO:0007669"/>
    <property type="project" value="UniProtKB-KW"/>
</dbReference>
<dbReference type="SMART" id="SM00184">
    <property type="entry name" value="RING"/>
    <property type="match status" value="1"/>
</dbReference>
<evidence type="ECO:0000256" key="7">
    <source>
        <dbReference type="ARBA" id="ARBA00022593"/>
    </source>
</evidence>
<evidence type="ECO:0000256" key="8">
    <source>
        <dbReference type="ARBA" id="ARBA00022679"/>
    </source>
</evidence>
<dbReference type="Gene3D" id="3.30.40.10">
    <property type="entry name" value="Zinc/RING finger domain, C3HC4 (zinc finger)"/>
    <property type="match status" value="1"/>
</dbReference>
<dbReference type="Pfam" id="PF13561">
    <property type="entry name" value="adh_short_C2"/>
    <property type="match status" value="1"/>
</dbReference>
<feature type="compositionally biased region" description="Low complexity" evidence="19">
    <location>
        <begin position="704"/>
        <end position="718"/>
    </location>
</feature>
<evidence type="ECO:0000256" key="9">
    <source>
        <dbReference type="ARBA" id="ARBA00022692"/>
    </source>
</evidence>
<comment type="pathway">
    <text evidence="3">Protein modification; protein ubiquitination.</text>
</comment>
<dbReference type="SUPFAM" id="SSF51735">
    <property type="entry name" value="NAD(P)-binding Rossmann-fold domains"/>
    <property type="match status" value="1"/>
</dbReference>
<dbReference type="InterPro" id="IPR013083">
    <property type="entry name" value="Znf_RING/FYVE/PHD"/>
</dbReference>
<feature type="compositionally biased region" description="Polar residues" evidence="19">
    <location>
        <begin position="719"/>
        <end position="732"/>
    </location>
</feature>
<dbReference type="InterPro" id="IPR006845">
    <property type="entry name" value="Pex_N"/>
</dbReference>
<keyword evidence="12" id="KW-0833">Ubl conjugation pathway</keyword>
<dbReference type="PROSITE" id="PS50157">
    <property type="entry name" value="ZINC_FINGER_C2H2_2"/>
    <property type="match status" value="1"/>
</dbReference>
<keyword evidence="6" id="KW-0813">Transport</keyword>
<comment type="subcellular location">
    <subcellularLocation>
        <location evidence="2">Peroxisome membrane</location>
        <topology evidence="2">Multi-pass membrane protein</topology>
    </subcellularLocation>
</comment>
<evidence type="ECO:0000259" key="21">
    <source>
        <dbReference type="PROSITE" id="PS50157"/>
    </source>
</evidence>
<organism evidence="22">
    <name type="scientific">Notodromas monacha</name>
    <dbReference type="NCBI Taxonomy" id="399045"/>
    <lineage>
        <taxon>Eukaryota</taxon>
        <taxon>Metazoa</taxon>
        <taxon>Ecdysozoa</taxon>
        <taxon>Arthropoda</taxon>
        <taxon>Crustacea</taxon>
        <taxon>Oligostraca</taxon>
        <taxon>Ostracoda</taxon>
        <taxon>Podocopa</taxon>
        <taxon>Podocopida</taxon>
        <taxon>Cypridocopina</taxon>
        <taxon>Cypridoidea</taxon>
        <taxon>Cyprididae</taxon>
        <taxon>Notodromas</taxon>
    </lineage>
</organism>
<dbReference type="GO" id="GO:0016558">
    <property type="term" value="P:protein import into peroxisome matrix"/>
    <property type="evidence" value="ECO:0007669"/>
    <property type="project" value="InterPro"/>
</dbReference>
<comment type="catalytic activity">
    <reaction evidence="1">
        <text>S-ubiquitinyl-[E2 ubiquitin-conjugating enzyme]-L-cysteine + [acceptor protein]-L-lysine = [E2 ubiquitin-conjugating enzyme]-L-cysteine + N(6)-ubiquitinyl-[acceptor protein]-L-lysine.</text>
        <dbReference type="EC" id="2.3.2.27"/>
    </reaction>
</comment>
<dbReference type="Pfam" id="PF00106">
    <property type="entry name" value="adh_short"/>
    <property type="match status" value="1"/>
</dbReference>
<keyword evidence="9" id="KW-0812">Transmembrane</keyword>
<dbReference type="Pfam" id="PF04757">
    <property type="entry name" value="Pex2_Pex12"/>
    <property type="match status" value="1"/>
</dbReference>
<proteinExistence type="inferred from homology"/>
<keyword evidence="10" id="KW-0479">Metal-binding</keyword>
<evidence type="ECO:0000256" key="18">
    <source>
        <dbReference type="PROSITE-ProRule" id="PRU00042"/>
    </source>
</evidence>
<evidence type="ECO:0000256" key="12">
    <source>
        <dbReference type="ARBA" id="ARBA00022786"/>
    </source>
</evidence>
<sequence>MSAAAGTPKGSYVGLEKKEVLITGASSGIGAGAAEVFACHGSSLILCGRNAENLQHTADKCIELGLSPDKIVQVVGDVAKKEDLEAYANKGIEKFECLDAVVTKLAATTHPMGRCGNVHEAAKAIAFLASEDASFITGETLRVDGGAAVYQMRLPAEIIEILRTNQKDEWYISKLTDGTTDVLSSLLNVRSVLKWKEVYESFVKSMYYVVTTVNGLQTIGEEYTGSLQVDSSLRQLPSVLQRLSSVILSSFGPVILKKVLNSCENRMETAPGMSPSQKENMKIKLSVAKFVLALVEQFVISMFYFGSGFLDVPKFLTKIHYVSIRKNSFSPISRAVFRLLGIVTFLNAVIDSYVFLRTLRKSRELAAKRQRAKAAENSGTSPKCPLCLNGLSNSTAIGCGHVFCWDCIFRHSQTNAFCPVCRSEFRKSRIVPLLNYVPDEKNVSANVTGDEDVLGMMKLETDGSTLDSVLNEIASPVNDNNGPSTSSAFGNGVGSPGSIGLGSPPSMPTSSAGMPPFVVGDAGIASAANSTPHVVSVSTGPPIDSFPFPNDAMVPFQDAVDQAGFGDGSQGGEPTVAGRIKVASNLMPSASYSSPDPLLHPRHPAEMSVTRPMPYPVQGPAGVMMGGPNRGAMMGRRMMRTRLAPGRGIPGRGIGLRMRGPRILGGRGMIRRRAIIPTSAEDDDEVQIIGDAVPPSGHLPIPSSPQQQQQQQPPSASQDMLNPSFAPSQPLSILSRRPAGFRGMRTRMRVGGMGMPSRGGGGGAPSLSLSSTLESRGISVTSNRRSEPVTIRGVKRQFEDGPVTCQLCEEVFGSKQELQDHLVNLHAGAQEPFQVVAFNLHNINHVNHLNRIGASMVIVDKNGRRALPVFALSTARAGVNFDNIAGLQTLSLS</sequence>
<keyword evidence="16" id="KW-0472">Membrane</keyword>
<comment type="similarity">
    <text evidence="4">Belongs to the pex2/pex10/pex12 family.</text>
</comment>
<dbReference type="EMBL" id="CAJPEX010000032">
    <property type="protein sequence ID" value="CAG0912603.1"/>
    <property type="molecule type" value="Genomic_DNA"/>
</dbReference>
<dbReference type="PROSITE" id="PS00518">
    <property type="entry name" value="ZF_RING_1"/>
    <property type="match status" value="1"/>
</dbReference>
<dbReference type="InterPro" id="IPR017907">
    <property type="entry name" value="Znf_RING_CS"/>
</dbReference>
<accession>A0A7R9G8Z7</accession>
<dbReference type="Pfam" id="PF13639">
    <property type="entry name" value="zf-RING_2"/>
    <property type="match status" value="1"/>
</dbReference>
<feature type="compositionally biased region" description="Polar residues" evidence="19">
    <location>
        <begin position="477"/>
        <end position="489"/>
    </location>
</feature>
<evidence type="ECO:0000256" key="15">
    <source>
        <dbReference type="ARBA" id="ARBA00022989"/>
    </source>
</evidence>
<evidence type="ECO:0000259" key="20">
    <source>
        <dbReference type="PROSITE" id="PS50089"/>
    </source>
</evidence>
<feature type="compositionally biased region" description="Gly residues" evidence="19">
    <location>
        <begin position="491"/>
        <end position="500"/>
    </location>
</feature>
<name>A0A7R9G8Z7_9CRUS</name>
<evidence type="ECO:0000256" key="6">
    <source>
        <dbReference type="ARBA" id="ARBA00022448"/>
    </source>
</evidence>
<keyword evidence="13" id="KW-0862">Zinc</keyword>
<protein>
    <recommendedName>
        <fullName evidence="5">RING-type E3 ubiquitin transferase</fullName>
        <ecNumber evidence="5">2.3.2.27</ecNumber>
    </recommendedName>
</protein>
<keyword evidence="11 18" id="KW-0863">Zinc-finger</keyword>
<evidence type="ECO:0000256" key="13">
    <source>
        <dbReference type="ARBA" id="ARBA00022833"/>
    </source>
</evidence>
<dbReference type="PROSITE" id="PS00028">
    <property type="entry name" value="ZINC_FINGER_C2H2_1"/>
    <property type="match status" value="1"/>
</dbReference>
<dbReference type="InterPro" id="IPR001841">
    <property type="entry name" value="Znf_RING"/>
</dbReference>
<feature type="region of interest" description="Disordered" evidence="19">
    <location>
        <begin position="676"/>
        <end position="742"/>
    </location>
</feature>
<dbReference type="Gene3D" id="3.40.50.720">
    <property type="entry name" value="NAD(P)-binding Rossmann-like Domain"/>
    <property type="match status" value="2"/>
</dbReference>
<keyword evidence="14" id="KW-0653">Protein transport</keyword>
<evidence type="ECO:0000256" key="16">
    <source>
        <dbReference type="ARBA" id="ARBA00023136"/>
    </source>
</evidence>